<dbReference type="Proteomes" id="UP000263642">
    <property type="component" value="Unassembled WGS sequence"/>
</dbReference>
<accession>A0A3D3R0Y3</accession>
<dbReference type="SMART" id="SM00382">
    <property type="entry name" value="AAA"/>
    <property type="match status" value="2"/>
</dbReference>
<keyword evidence="8" id="KW-1278">Translocase</keyword>
<sequence>MSVASAAPLLRLQGITRRFGNVTALDDVSFAVEAGEIHTLLGENGAGKSTLIKILGGIYQPDAGEIWSGEKQVQLRQVTDADQLKIRLIHQELSLAPNLTVAENIFLGREPVRFGLLQRREMNRQAEALLTRLGLTEISDVTADVSQLSTAQQQLVEIARALSQEARVLILDEPTSSLSETEVEALFTTLQQLKTQGVGIIYISHRMEEVTRLSDRITVLRDGKTAGTAKTGEIEPATLIEWMVGRDIKEHFPRPPYQPGEIALKVTELSSACVHDVSFEVRYGEVLGLSGLVGAGRTELARALFGVDRIQAGTVSINGKTVQINSPRDALRQGLVLVPEDRKHQGLITEQSVAFNITLPWLQKWIHGFRFDNQSRSEIVARTIEGFGVRLSDPQQPIRDLSGGNQQKVLVGRWMEEPPEILILDEPTRGIDVGAREDLYRLIGELVRQGMALILISSDLDEVLNISHQVGTFQAGRLTGIYQAEKVTAAQIMQKLTGEEA</sequence>
<comment type="caution">
    <text evidence="11">The sequence shown here is derived from an EMBL/GenBank/DDBJ whole genome shotgun (WGS) entry which is preliminary data.</text>
</comment>
<organism evidence="11 12">
    <name type="scientific">Gimesia maris</name>
    <dbReference type="NCBI Taxonomy" id="122"/>
    <lineage>
        <taxon>Bacteria</taxon>
        <taxon>Pseudomonadati</taxon>
        <taxon>Planctomycetota</taxon>
        <taxon>Planctomycetia</taxon>
        <taxon>Planctomycetales</taxon>
        <taxon>Planctomycetaceae</taxon>
        <taxon>Gimesia</taxon>
    </lineage>
</organism>
<dbReference type="InterPro" id="IPR003593">
    <property type="entry name" value="AAA+_ATPase"/>
</dbReference>
<evidence type="ECO:0000313" key="11">
    <source>
        <dbReference type="EMBL" id="HCO22493.1"/>
    </source>
</evidence>
<evidence type="ECO:0000256" key="8">
    <source>
        <dbReference type="ARBA" id="ARBA00022967"/>
    </source>
</evidence>
<dbReference type="SUPFAM" id="SSF52540">
    <property type="entry name" value="P-loop containing nucleoside triphosphate hydrolases"/>
    <property type="match status" value="2"/>
</dbReference>
<keyword evidence="5" id="KW-0677">Repeat</keyword>
<dbReference type="InterPro" id="IPR017871">
    <property type="entry name" value="ABC_transporter-like_CS"/>
</dbReference>
<dbReference type="AlphaFoldDB" id="A0A3D3R0Y3"/>
<dbReference type="GO" id="GO:0005886">
    <property type="term" value="C:plasma membrane"/>
    <property type="evidence" value="ECO:0007669"/>
    <property type="project" value="UniProtKB-SubCell"/>
</dbReference>
<dbReference type="GO" id="GO:0005524">
    <property type="term" value="F:ATP binding"/>
    <property type="evidence" value="ECO:0007669"/>
    <property type="project" value="UniProtKB-KW"/>
</dbReference>
<reference evidence="11 12" key="1">
    <citation type="journal article" date="2018" name="Nat. Biotechnol.">
        <title>A standardized bacterial taxonomy based on genome phylogeny substantially revises the tree of life.</title>
        <authorList>
            <person name="Parks D.H."/>
            <person name="Chuvochina M."/>
            <person name="Waite D.W."/>
            <person name="Rinke C."/>
            <person name="Skarshewski A."/>
            <person name="Chaumeil P.A."/>
            <person name="Hugenholtz P."/>
        </authorList>
    </citation>
    <scope>NUCLEOTIDE SEQUENCE [LARGE SCALE GENOMIC DNA]</scope>
    <source>
        <strain evidence="11">UBA9375</strain>
    </source>
</reference>
<keyword evidence="6" id="KW-0547">Nucleotide-binding</keyword>
<name>A0A3D3R0Y3_9PLAN</name>
<dbReference type="InterPro" id="IPR050107">
    <property type="entry name" value="ABC_carbohydrate_import_ATPase"/>
</dbReference>
<dbReference type="CDD" id="cd03216">
    <property type="entry name" value="ABC_Carb_Monos_I"/>
    <property type="match status" value="1"/>
</dbReference>
<dbReference type="Gene3D" id="3.40.50.300">
    <property type="entry name" value="P-loop containing nucleotide triphosphate hydrolases"/>
    <property type="match status" value="2"/>
</dbReference>
<evidence type="ECO:0000256" key="1">
    <source>
        <dbReference type="ARBA" id="ARBA00004202"/>
    </source>
</evidence>
<evidence type="ECO:0000256" key="3">
    <source>
        <dbReference type="ARBA" id="ARBA00022475"/>
    </source>
</evidence>
<keyword evidence="9" id="KW-0472">Membrane</keyword>
<dbReference type="PROSITE" id="PS50893">
    <property type="entry name" value="ABC_TRANSPORTER_2"/>
    <property type="match status" value="2"/>
</dbReference>
<comment type="subcellular location">
    <subcellularLocation>
        <location evidence="1">Cell membrane</location>
        <topology evidence="1">Peripheral membrane protein</topology>
    </subcellularLocation>
</comment>
<dbReference type="EMBL" id="DQAY01000035">
    <property type="protein sequence ID" value="HCO22493.1"/>
    <property type="molecule type" value="Genomic_DNA"/>
</dbReference>
<keyword evidence="2" id="KW-0813">Transport</keyword>
<evidence type="ECO:0000313" key="12">
    <source>
        <dbReference type="Proteomes" id="UP000263642"/>
    </source>
</evidence>
<evidence type="ECO:0000256" key="2">
    <source>
        <dbReference type="ARBA" id="ARBA00022448"/>
    </source>
</evidence>
<dbReference type="PANTHER" id="PTHR43790">
    <property type="entry name" value="CARBOHYDRATE TRANSPORT ATP-BINDING PROTEIN MG119-RELATED"/>
    <property type="match status" value="1"/>
</dbReference>
<evidence type="ECO:0000256" key="6">
    <source>
        <dbReference type="ARBA" id="ARBA00022741"/>
    </source>
</evidence>
<keyword evidence="7 11" id="KW-0067">ATP-binding</keyword>
<protein>
    <submittedName>
        <fullName evidence="11">Sugar ABC transporter ATP-binding protein</fullName>
    </submittedName>
</protein>
<keyword evidence="4" id="KW-0762">Sugar transport</keyword>
<dbReference type="GO" id="GO:0016887">
    <property type="term" value="F:ATP hydrolysis activity"/>
    <property type="evidence" value="ECO:0007669"/>
    <property type="project" value="InterPro"/>
</dbReference>
<dbReference type="Pfam" id="PF00005">
    <property type="entry name" value="ABC_tran"/>
    <property type="match status" value="2"/>
</dbReference>
<dbReference type="FunFam" id="3.40.50.300:FF:000127">
    <property type="entry name" value="Ribose import ATP-binding protein RbsA"/>
    <property type="match status" value="1"/>
</dbReference>
<dbReference type="PANTHER" id="PTHR43790:SF9">
    <property type="entry name" value="GALACTOFURANOSE TRANSPORTER ATP-BINDING PROTEIN YTFR"/>
    <property type="match status" value="1"/>
</dbReference>
<feature type="domain" description="ABC transporter" evidence="10">
    <location>
        <begin position="257"/>
        <end position="500"/>
    </location>
</feature>
<evidence type="ECO:0000259" key="10">
    <source>
        <dbReference type="PROSITE" id="PS50893"/>
    </source>
</evidence>
<evidence type="ECO:0000256" key="4">
    <source>
        <dbReference type="ARBA" id="ARBA00022597"/>
    </source>
</evidence>
<feature type="domain" description="ABC transporter" evidence="10">
    <location>
        <begin position="10"/>
        <end position="247"/>
    </location>
</feature>
<dbReference type="InterPro" id="IPR027417">
    <property type="entry name" value="P-loop_NTPase"/>
</dbReference>
<proteinExistence type="predicted"/>
<dbReference type="CDD" id="cd03215">
    <property type="entry name" value="ABC_Carb_Monos_II"/>
    <property type="match status" value="1"/>
</dbReference>
<dbReference type="InterPro" id="IPR003439">
    <property type="entry name" value="ABC_transporter-like_ATP-bd"/>
</dbReference>
<gene>
    <name evidence="11" type="ORF">DIT97_05295</name>
</gene>
<evidence type="ECO:0000256" key="9">
    <source>
        <dbReference type="ARBA" id="ARBA00023136"/>
    </source>
</evidence>
<evidence type="ECO:0000256" key="5">
    <source>
        <dbReference type="ARBA" id="ARBA00022737"/>
    </source>
</evidence>
<evidence type="ECO:0000256" key="7">
    <source>
        <dbReference type="ARBA" id="ARBA00022840"/>
    </source>
</evidence>
<keyword evidence="3" id="KW-1003">Cell membrane</keyword>
<dbReference type="PROSITE" id="PS00211">
    <property type="entry name" value="ABC_TRANSPORTER_1"/>
    <property type="match status" value="1"/>
</dbReference>